<dbReference type="SMART" id="SM00382">
    <property type="entry name" value="AAA"/>
    <property type="match status" value="1"/>
</dbReference>
<dbReference type="Proteomes" id="UP000749559">
    <property type="component" value="Unassembled WGS sequence"/>
</dbReference>
<dbReference type="PANTHER" id="PTHR23069:SF0">
    <property type="entry name" value="TAT-BINDING HOMOLOG 7"/>
    <property type="match status" value="1"/>
</dbReference>
<feature type="region of interest" description="Disordered" evidence="5">
    <location>
        <begin position="1140"/>
        <end position="1199"/>
    </location>
</feature>
<evidence type="ECO:0000313" key="7">
    <source>
        <dbReference type="Proteomes" id="UP000749559"/>
    </source>
</evidence>
<feature type="compositionally biased region" description="Basic and acidic residues" evidence="5">
    <location>
        <begin position="1400"/>
        <end position="1415"/>
    </location>
</feature>
<dbReference type="InterPro" id="IPR003960">
    <property type="entry name" value="ATPase_AAA_CS"/>
</dbReference>
<sequence>MVKTRHSIGIDEEAVSAFDTIGSRSSRRRAKTDRDINEYVSDASGPIEENPPLRSMRRRAQQSHVKEEHVHNASPGSVKVETRRITRRSKGVEEPVCLDDAEEYVDEEVVLSPQRKRVKRRRSSNERHDSYIRRSGRQRKLQYESFNTTLIEHQQMVTGINSRTDSPRKLKRRLEDEAEQGEGEEEEEEKEPSMYTRVKRVRKQVKRDMYGVPITENSTEEDSDDSETEESSSSSEEEEEQDQGKKYNLRESRQKTQHFEIPIEPQRPRMRSNTIFGRSSTPPLRRRRTQQIAHQSPALRSPFKRRKKKRTTFHSHGSDSTSSSSSSSSPGNSSDDERRFEKRKSKSMAKSRQRCLPMNFDKDDLTQTTLRDRAKIGASMADIDPMNVDRSVDFASVGGLGKHIRSLKEMIVFPLLYPEVFERFKIAPPRGVLFYGPPGTGKTLVARALANECSTGNRKVAFFMRKGADCLSKWVGESERQLRLLFDQAYQVRPSIIFFDEIDGLAPVRSSRQDQIHSSIVSTLLALMDGLDSRGEIVVIGATNRIDSIDPALRRPGRFDREFLFPLPSLEARKQILQIHTKEWNPKLSDCFLSEVAERTVGYCGADIKSLCTESALHALRRRYPQIYTSNEKLQLDVTSIDLTAKDFHTSMLNIVPTAQRSVTSPARALSVTIEPLLRVTFNKTMESLRRMFPPALAKLASLDTPAPSGSKDGEGDAANNSSSGSEDDEDAPSIYDASTQGKGRKRRITNELTAGPFLDFTKAAYSTPTTYRPRLLCTGLPGQGQSSHLAPAILHQFERLPVHILDLPSLYANSAKTPEEACAHIFQEAKRTSPSIIYLPHVNQWWDIIPETLKATFLALLQDLNPSCPILLLATSEELFQHLPHQIQLLFSVNSGEVIHMYNPNADERRAFFQDLLLNQACKTPKRKLRKTSSLEVLPLAPPPEPRKLSEREMKRLHNQEEATLRELRLFIRDVINKLARDRRFNIFAKPVDPEEVDDYYDVIKTPMDLSTMMSKIDLHKYQTVKDFLDDIDLIRSNALEYNPDRHPEDKAVRHRACALRDLAHSIVDADLDRDFERQCEEIAESREKRGPSLPETAPAFYHVKPIQNPQASQAPKPPPTIPQPDRFSRRTRGLNAIQEAQETTPSTSTGGATTSHQRSHPASAPVIRSRIHTPGKTPLTIPKPKKQKKCIWASSSRRNKRRTHWASRFWAKRRAEMAENEPEVDQGIEIDDGMDIDEQDETKDLNTTEEIVILDNDLNETIKTAGTSETTADVLKPLQIDTSNKATDIKESALNSPSTRSKGLSPVALSPNTRSRAKSPIAQSQGCKSPGGHSPITKSPRSLRAKSPIGSQRVQTIIESDLLIKDSEDSNDTKASSGTTISRDDSGICSAQESNGEVLEKPNEPQEEVKQKEAEVDVVMATPQTHETPKKNNEVTEVSSESKESTPAMRMTRGRLHQKEVEKAHERLYLPAQPFVIDRDRLRYILEQTVHITKDFIIEDLERVHSKYSQCIYQHRKAHDRTQLLVDLEEAMNMFAK</sequence>
<feature type="region of interest" description="Disordered" evidence="5">
    <location>
        <begin position="115"/>
        <end position="138"/>
    </location>
</feature>
<evidence type="ECO:0000256" key="5">
    <source>
        <dbReference type="SAM" id="MobiDB-lite"/>
    </source>
</evidence>
<dbReference type="Gene3D" id="3.40.50.300">
    <property type="entry name" value="P-loop containing nucleotide triphosphate hydrolases"/>
    <property type="match status" value="1"/>
</dbReference>
<dbReference type="SUPFAM" id="SSF52540">
    <property type="entry name" value="P-loop containing nucleoside triphosphate hydrolases"/>
    <property type="match status" value="2"/>
</dbReference>
<organism evidence="6 7">
    <name type="scientific">Owenia fusiformis</name>
    <name type="common">Polychaete worm</name>
    <dbReference type="NCBI Taxonomy" id="6347"/>
    <lineage>
        <taxon>Eukaryota</taxon>
        <taxon>Metazoa</taxon>
        <taxon>Spiralia</taxon>
        <taxon>Lophotrochozoa</taxon>
        <taxon>Annelida</taxon>
        <taxon>Polychaeta</taxon>
        <taxon>Sedentaria</taxon>
        <taxon>Canalipalpata</taxon>
        <taxon>Sabellida</taxon>
        <taxon>Oweniida</taxon>
        <taxon>Oweniidae</taxon>
        <taxon>Owenia</taxon>
    </lineage>
</organism>
<evidence type="ECO:0000313" key="6">
    <source>
        <dbReference type="EMBL" id="CAH1772433.1"/>
    </source>
</evidence>
<feature type="region of interest" description="Disordered" evidence="5">
    <location>
        <begin position="1"/>
        <end position="92"/>
    </location>
</feature>
<dbReference type="Gene3D" id="1.10.8.60">
    <property type="match status" value="1"/>
</dbReference>
<feature type="region of interest" description="Disordered" evidence="5">
    <location>
        <begin position="1288"/>
        <end position="1356"/>
    </location>
</feature>
<feature type="region of interest" description="Disordered" evidence="5">
    <location>
        <begin position="1370"/>
        <end position="1415"/>
    </location>
</feature>
<evidence type="ECO:0000256" key="4">
    <source>
        <dbReference type="ARBA" id="ARBA00023117"/>
    </source>
</evidence>
<dbReference type="InterPro" id="IPR036427">
    <property type="entry name" value="Bromodomain-like_sf"/>
</dbReference>
<feature type="region of interest" description="Disordered" evidence="5">
    <location>
        <begin position="157"/>
        <end position="358"/>
    </location>
</feature>
<dbReference type="EMBL" id="CAIIXF020000001">
    <property type="protein sequence ID" value="CAH1772433.1"/>
    <property type="molecule type" value="Genomic_DNA"/>
</dbReference>
<accession>A0A8J1URW7</accession>
<dbReference type="GO" id="GO:0045815">
    <property type="term" value="P:transcription initiation-coupled chromatin remodeling"/>
    <property type="evidence" value="ECO:0007669"/>
    <property type="project" value="TreeGrafter"/>
</dbReference>
<evidence type="ECO:0000256" key="1">
    <source>
        <dbReference type="ARBA" id="ARBA00006914"/>
    </source>
</evidence>
<keyword evidence="3" id="KW-0067">ATP-binding</keyword>
<feature type="compositionally biased region" description="Acidic residues" evidence="5">
    <location>
        <begin position="176"/>
        <end position="190"/>
    </location>
</feature>
<feature type="region of interest" description="Disordered" evidence="5">
    <location>
        <begin position="1427"/>
        <end position="1452"/>
    </location>
</feature>
<dbReference type="PRINTS" id="PR00503">
    <property type="entry name" value="BROMODOMAIN"/>
</dbReference>
<protein>
    <submittedName>
        <fullName evidence="6">Uncharacterized protein</fullName>
    </submittedName>
</protein>
<feature type="compositionally biased region" description="Basic residues" evidence="5">
    <location>
        <begin position="302"/>
        <end position="313"/>
    </location>
</feature>
<dbReference type="FunFam" id="1.10.8.60:FF:000016">
    <property type="entry name" value="ATPase family AAA domain-containing protein 2B"/>
    <property type="match status" value="1"/>
</dbReference>
<dbReference type="InterPro" id="IPR001487">
    <property type="entry name" value="Bromodomain"/>
</dbReference>
<dbReference type="GO" id="GO:0005634">
    <property type="term" value="C:nucleus"/>
    <property type="evidence" value="ECO:0007669"/>
    <property type="project" value="TreeGrafter"/>
</dbReference>
<evidence type="ECO:0000256" key="2">
    <source>
        <dbReference type="ARBA" id="ARBA00022741"/>
    </source>
</evidence>
<feature type="compositionally biased region" description="Basic and acidic residues" evidence="5">
    <location>
        <begin position="1429"/>
        <end position="1446"/>
    </location>
</feature>
<feature type="region of interest" description="Disordered" evidence="5">
    <location>
        <begin position="1110"/>
        <end position="1129"/>
    </location>
</feature>
<feature type="region of interest" description="Disordered" evidence="5">
    <location>
        <begin position="702"/>
        <end position="749"/>
    </location>
</feature>
<dbReference type="InterPro" id="IPR045199">
    <property type="entry name" value="ATAD2-like"/>
</dbReference>
<gene>
    <name evidence="6" type="ORF">OFUS_LOCUS199</name>
</gene>
<keyword evidence="2" id="KW-0547">Nucleotide-binding</keyword>
<dbReference type="Pfam" id="PF00439">
    <property type="entry name" value="Bromodomain"/>
    <property type="match status" value="1"/>
</dbReference>
<evidence type="ECO:0000256" key="3">
    <source>
        <dbReference type="ARBA" id="ARBA00022840"/>
    </source>
</evidence>
<dbReference type="PANTHER" id="PTHR23069">
    <property type="entry name" value="AAA DOMAIN-CONTAINING"/>
    <property type="match status" value="1"/>
</dbReference>
<proteinExistence type="inferred from homology"/>
<dbReference type="Pfam" id="PF00004">
    <property type="entry name" value="AAA"/>
    <property type="match status" value="1"/>
</dbReference>
<reference evidence="6" key="1">
    <citation type="submission" date="2022-03" db="EMBL/GenBank/DDBJ databases">
        <authorList>
            <person name="Martin C."/>
        </authorList>
    </citation>
    <scope>NUCLEOTIDE SEQUENCE</scope>
</reference>
<feature type="compositionally biased region" description="Low complexity" evidence="5">
    <location>
        <begin position="1145"/>
        <end position="1157"/>
    </location>
</feature>
<dbReference type="SUPFAM" id="SSF47370">
    <property type="entry name" value="Bromodomain"/>
    <property type="match status" value="1"/>
</dbReference>
<dbReference type="GO" id="GO:0006334">
    <property type="term" value="P:nucleosome assembly"/>
    <property type="evidence" value="ECO:0007669"/>
    <property type="project" value="TreeGrafter"/>
</dbReference>
<dbReference type="FunFam" id="3.40.50.300:FF:000734">
    <property type="entry name" value="ATPase family, AAA domain containing 2"/>
    <property type="match status" value="1"/>
</dbReference>
<feature type="compositionally biased region" description="Basic and acidic residues" evidence="5">
    <location>
        <begin position="123"/>
        <end position="132"/>
    </location>
</feature>
<feature type="compositionally biased region" description="Basic residues" evidence="5">
    <location>
        <begin position="341"/>
        <end position="353"/>
    </location>
</feature>
<dbReference type="Pfam" id="PF17862">
    <property type="entry name" value="AAA_lid_3"/>
    <property type="match status" value="1"/>
</dbReference>
<dbReference type="GO" id="GO:0003682">
    <property type="term" value="F:chromatin binding"/>
    <property type="evidence" value="ECO:0007669"/>
    <property type="project" value="TreeGrafter"/>
</dbReference>
<comment type="similarity">
    <text evidence="1">Belongs to the AAA ATPase family.</text>
</comment>
<keyword evidence="4" id="KW-0103">Bromodomain</keyword>
<comment type="caution">
    <text evidence="6">The sequence shown here is derived from an EMBL/GenBank/DDBJ whole genome shotgun (WGS) entry which is preliminary data.</text>
</comment>
<dbReference type="PROSITE" id="PS00633">
    <property type="entry name" value="BROMODOMAIN_1"/>
    <property type="match status" value="1"/>
</dbReference>
<dbReference type="InterPro" id="IPR018359">
    <property type="entry name" value="Bromodomain_CS"/>
</dbReference>
<feature type="compositionally biased region" description="Polar residues" evidence="5">
    <location>
        <begin position="1295"/>
        <end position="1304"/>
    </location>
</feature>
<dbReference type="GO" id="GO:0005524">
    <property type="term" value="F:ATP binding"/>
    <property type="evidence" value="ECO:0007669"/>
    <property type="project" value="UniProtKB-KW"/>
</dbReference>
<dbReference type="PROSITE" id="PS00674">
    <property type="entry name" value="AAA"/>
    <property type="match status" value="1"/>
</dbReference>
<dbReference type="InterPro" id="IPR003593">
    <property type="entry name" value="AAA+_ATPase"/>
</dbReference>
<dbReference type="Gene3D" id="1.20.920.10">
    <property type="entry name" value="Bromodomain-like"/>
    <property type="match status" value="1"/>
</dbReference>
<dbReference type="PROSITE" id="PS50014">
    <property type="entry name" value="BROMODOMAIN_2"/>
    <property type="match status" value="1"/>
</dbReference>
<keyword evidence="7" id="KW-1185">Reference proteome</keyword>
<dbReference type="SMART" id="SM00297">
    <property type="entry name" value="BROMO"/>
    <property type="match status" value="1"/>
</dbReference>
<dbReference type="OrthoDB" id="5421at2759"/>
<dbReference type="InterPro" id="IPR041569">
    <property type="entry name" value="AAA_lid_3"/>
</dbReference>
<dbReference type="GO" id="GO:0006337">
    <property type="term" value="P:nucleosome disassembly"/>
    <property type="evidence" value="ECO:0007669"/>
    <property type="project" value="TreeGrafter"/>
</dbReference>
<feature type="compositionally biased region" description="Low complexity" evidence="5">
    <location>
        <begin position="318"/>
        <end position="333"/>
    </location>
</feature>
<dbReference type="FunFam" id="3.40.50.300:FF:000061">
    <property type="entry name" value="ATPase family, AAA domain-containing 2"/>
    <property type="match status" value="1"/>
</dbReference>
<dbReference type="InterPro" id="IPR027417">
    <property type="entry name" value="P-loop_NTPase"/>
</dbReference>
<dbReference type="InterPro" id="IPR003959">
    <property type="entry name" value="ATPase_AAA_core"/>
</dbReference>
<feature type="compositionally biased region" description="Basic and acidic residues" evidence="5">
    <location>
        <begin position="242"/>
        <end position="258"/>
    </location>
</feature>
<dbReference type="GO" id="GO:0042393">
    <property type="term" value="F:histone binding"/>
    <property type="evidence" value="ECO:0007669"/>
    <property type="project" value="TreeGrafter"/>
</dbReference>
<name>A0A8J1URW7_OWEFU</name>
<feature type="compositionally biased region" description="Acidic residues" evidence="5">
    <location>
        <begin position="218"/>
        <end position="241"/>
    </location>
</feature>
<dbReference type="GO" id="GO:0016887">
    <property type="term" value="F:ATP hydrolysis activity"/>
    <property type="evidence" value="ECO:0007669"/>
    <property type="project" value="InterPro"/>
</dbReference>
<dbReference type="CDD" id="cd05528">
    <property type="entry name" value="Bromo_AAA"/>
    <property type="match status" value="1"/>
</dbReference>